<accession>A0ABY8WJC7</accession>
<dbReference type="RefSeq" id="WP_284919384.1">
    <property type="nucleotide sequence ID" value="NZ_CP126980.1"/>
</dbReference>
<evidence type="ECO:0000313" key="1">
    <source>
        <dbReference type="EMBL" id="WIM97991.1"/>
    </source>
</evidence>
<protein>
    <submittedName>
        <fullName evidence="1">Uncharacterized protein</fullName>
    </submittedName>
</protein>
<dbReference type="Proteomes" id="UP001240150">
    <property type="component" value="Chromosome"/>
</dbReference>
<keyword evidence="2" id="KW-1185">Reference proteome</keyword>
<sequence length="351" mass="38932">MSRRLARTRLEAQLYLDLTPCECGHLGLESRAEPVRFEDGTPGCRYTGTCAACGRARADVFRVPEISQDVSSPDEVVYGLGGRTSELLDPAQWLWAAQRYAAAVPSTSDSAPEAERATARTWLMAAVAAVGETEKFLPEDADSVPATAFWTEGGRAFYQRDPQAFHEHRLADLRMGYERRLRAMRDEAPPRMSRARAAHVMTANRIQEEWAQRHGIDDEEWVEGGASGAQRRSPTPQQRAELTRLLRAAAGQDERTGLSLDDPVAGLAAFRQLIAEVEIGWAADVPERDRRRGAALSAYRAWLARGGWSDEAWRELLENDRVWQVPWEALPPAAEVWEMVRAARAAAAGPA</sequence>
<dbReference type="EMBL" id="CP126980">
    <property type="protein sequence ID" value="WIM97991.1"/>
    <property type="molecule type" value="Genomic_DNA"/>
</dbReference>
<gene>
    <name evidence="1" type="ORF">ACTOB_001559</name>
</gene>
<organism evidence="1 2">
    <name type="scientific">Actinoplanes oblitus</name>
    <dbReference type="NCBI Taxonomy" id="3040509"/>
    <lineage>
        <taxon>Bacteria</taxon>
        <taxon>Bacillati</taxon>
        <taxon>Actinomycetota</taxon>
        <taxon>Actinomycetes</taxon>
        <taxon>Micromonosporales</taxon>
        <taxon>Micromonosporaceae</taxon>
        <taxon>Actinoplanes</taxon>
    </lineage>
</organism>
<name>A0ABY8WJC7_9ACTN</name>
<evidence type="ECO:0000313" key="2">
    <source>
        <dbReference type="Proteomes" id="UP001240150"/>
    </source>
</evidence>
<reference evidence="1 2" key="1">
    <citation type="submission" date="2023-06" db="EMBL/GenBank/DDBJ databases">
        <authorList>
            <person name="Yushchuk O."/>
            <person name="Binda E."/>
            <person name="Ruckert-Reed C."/>
            <person name="Fedorenko V."/>
            <person name="Kalinowski J."/>
            <person name="Marinelli F."/>
        </authorList>
    </citation>
    <scope>NUCLEOTIDE SEQUENCE [LARGE SCALE GENOMIC DNA]</scope>
    <source>
        <strain evidence="1 2">NRRL 3884</strain>
    </source>
</reference>
<proteinExistence type="predicted"/>